<reference evidence="17" key="1">
    <citation type="submission" date="2016-10" db="EMBL/GenBank/DDBJ databases">
        <authorList>
            <person name="Varghese N."/>
            <person name="Submissions S."/>
        </authorList>
    </citation>
    <scope>NUCLEOTIDE SEQUENCE [LARGE SCALE GENOMIC DNA]</scope>
    <source>
        <strain evidence="17">DSM 27839</strain>
    </source>
</reference>
<comment type="catalytic activity">
    <reaction evidence="9">
        <text>Couples ATP hydrolysis with the unwinding of duplex DNA by translocating in the 3'-5' direction.</text>
        <dbReference type="EC" id="5.6.2.4"/>
    </reaction>
</comment>
<dbReference type="GO" id="GO:0043138">
    <property type="term" value="F:3'-5' DNA helicase activity"/>
    <property type="evidence" value="ECO:0007669"/>
    <property type="project" value="UniProtKB-EC"/>
</dbReference>
<evidence type="ECO:0000256" key="10">
    <source>
        <dbReference type="ARBA" id="ARBA00034808"/>
    </source>
</evidence>
<evidence type="ECO:0000256" key="7">
    <source>
        <dbReference type="ARBA" id="ARBA00023235"/>
    </source>
</evidence>
<evidence type="ECO:0000256" key="13">
    <source>
        <dbReference type="PROSITE-ProRule" id="PRU00560"/>
    </source>
</evidence>
<keyword evidence="7" id="KW-0413">Isomerase</keyword>
<dbReference type="STRING" id="985054.SAMN05444358_1011365"/>
<comment type="similarity">
    <text evidence="1">Belongs to the helicase family. UvrD subfamily.</text>
</comment>
<dbReference type="SUPFAM" id="SSF52540">
    <property type="entry name" value="P-loop containing nucleoside triphosphate hydrolases"/>
    <property type="match status" value="1"/>
</dbReference>
<dbReference type="GO" id="GO:0003677">
    <property type="term" value="F:DNA binding"/>
    <property type="evidence" value="ECO:0007669"/>
    <property type="project" value="UniProtKB-KW"/>
</dbReference>
<evidence type="ECO:0000256" key="8">
    <source>
        <dbReference type="ARBA" id="ARBA00025289"/>
    </source>
</evidence>
<evidence type="ECO:0000256" key="2">
    <source>
        <dbReference type="ARBA" id="ARBA00022741"/>
    </source>
</evidence>
<gene>
    <name evidence="16" type="ORF">SAMN05444358_1011365</name>
</gene>
<dbReference type="OrthoDB" id="9806690at2"/>
<evidence type="ECO:0000256" key="1">
    <source>
        <dbReference type="ARBA" id="ARBA00009922"/>
    </source>
</evidence>
<dbReference type="GO" id="GO:0016887">
    <property type="term" value="F:ATP hydrolysis activity"/>
    <property type="evidence" value="ECO:0007669"/>
    <property type="project" value="RHEA"/>
</dbReference>
<sequence>MSSFDEMDAFEGASLSARAMPAASVDYLKDLNPAQREAVDRLDGPVLMLAGAGTGKTKALTARITHLLKTHRVRENEILAVTFTNKAAREMKERVGRMLGRPAEGMPWLGTFHAICVKLLRRHAELVGLKSNFTILDTDDQKRLIKQLASSVDVEVRTSTARWLASIIDNYKNNSWLPDQVPASKELWIDLETGAEFEELDAPKKRKGVMSSIDFYKLYQARLRVLNAVDFGDLLLHMVTIFQTYPDVLEQYQRWFRYILVDEYQDTNVAQYLWLRLLAGGHKNICCVGDDDQSIYGWRGAEVGNILRFEKDFPGAFVVRLEQNYRSTPHILAAASNVIRGNENRLGKELWTDREEGEKVRLIGHWDGEEEARWVGEEIDAMQVGTRGVRPMNLDEIAILVRASHQMRAFEDRFLTIGLPYKVIGGPRFYERMEIRDAMAYFRLVVSPEDDLAFERIVNTPKRGLGDKAQQTIQVVARENGVSLVDGARIAVDNGLIKGKGGKALRELIDGLARWNGMTRGPRIEVDDDSVIDDGVSTIRYGAPEHTHIELAQIILDESGYTAHWQNEKTPEAPGRLENLKELVNQLDNFENLQGFLEHVSLVMDNEQDSDGAKVSIMTLHAAKGLEFPAVFLPGWEDGLFPSQRSMDESGLKGLEEERRLAYVGITRAEEVCTISFAANRRVFGQWQNSMPSRFIDELPEDHVEVLTATGLYGGGQQSASIETRAAEANVYNSPGWKRMQARQGQYGMSQPRESRNTVIDATAIASFTLGERVFHQKFGYGAVIGIEGDKVEVEFEKAGTKKVVSRFLTAKDDVPF</sequence>
<dbReference type="InterPro" id="IPR027417">
    <property type="entry name" value="P-loop_NTPase"/>
</dbReference>
<dbReference type="InterPro" id="IPR000212">
    <property type="entry name" value="DNA_helicase_UvrD/REP"/>
</dbReference>
<evidence type="ECO:0000256" key="6">
    <source>
        <dbReference type="ARBA" id="ARBA00023125"/>
    </source>
</evidence>
<accession>A0A1H2V6C0</accession>
<dbReference type="GO" id="GO:0033202">
    <property type="term" value="C:DNA helicase complex"/>
    <property type="evidence" value="ECO:0007669"/>
    <property type="project" value="TreeGrafter"/>
</dbReference>
<dbReference type="InterPro" id="IPR013986">
    <property type="entry name" value="DExx_box_DNA_helicase_dom_sf"/>
</dbReference>
<name>A0A1H2V6C0_9RHOB</name>
<feature type="binding site" evidence="13">
    <location>
        <begin position="50"/>
        <end position="57"/>
    </location>
    <ligand>
        <name>ATP</name>
        <dbReference type="ChEBI" id="CHEBI:30616"/>
    </ligand>
</feature>
<dbReference type="Gene3D" id="1.10.10.160">
    <property type="match status" value="1"/>
</dbReference>
<keyword evidence="5 13" id="KW-0067">ATP-binding</keyword>
<dbReference type="PROSITE" id="PS51198">
    <property type="entry name" value="UVRD_HELICASE_ATP_BIND"/>
    <property type="match status" value="1"/>
</dbReference>
<evidence type="ECO:0000256" key="3">
    <source>
        <dbReference type="ARBA" id="ARBA00022801"/>
    </source>
</evidence>
<organism evidence="16 17">
    <name type="scientific">Ruegeria halocynthiae</name>
    <dbReference type="NCBI Taxonomy" id="985054"/>
    <lineage>
        <taxon>Bacteria</taxon>
        <taxon>Pseudomonadati</taxon>
        <taxon>Pseudomonadota</taxon>
        <taxon>Alphaproteobacteria</taxon>
        <taxon>Rhodobacterales</taxon>
        <taxon>Roseobacteraceae</taxon>
        <taxon>Ruegeria</taxon>
    </lineage>
</organism>
<feature type="domain" description="UvrD-like helicase C-terminal" evidence="15">
    <location>
        <begin position="329"/>
        <end position="625"/>
    </location>
</feature>
<dbReference type="FunFam" id="3.40.50.300:FF:001890">
    <property type="entry name" value="DNA helicase"/>
    <property type="match status" value="1"/>
</dbReference>
<dbReference type="GO" id="GO:0000725">
    <property type="term" value="P:recombinational repair"/>
    <property type="evidence" value="ECO:0007669"/>
    <property type="project" value="TreeGrafter"/>
</dbReference>
<keyword evidence="6" id="KW-0238">DNA-binding</keyword>
<dbReference type="Pfam" id="PF00580">
    <property type="entry name" value="UvrD-helicase"/>
    <property type="match status" value="1"/>
</dbReference>
<evidence type="ECO:0000256" key="12">
    <source>
        <dbReference type="ARBA" id="ARBA00048988"/>
    </source>
</evidence>
<evidence type="ECO:0000256" key="5">
    <source>
        <dbReference type="ARBA" id="ARBA00022840"/>
    </source>
</evidence>
<dbReference type="AlphaFoldDB" id="A0A1H2V6C0"/>
<dbReference type="GO" id="GO:0005524">
    <property type="term" value="F:ATP binding"/>
    <property type="evidence" value="ECO:0007669"/>
    <property type="project" value="UniProtKB-UniRule"/>
</dbReference>
<dbReference type="CDD" id="cd17932">
    <property type="entry name" value="DEXQc_UvrD"/>
    <property type="match status" value="1"/>
</dbReference>
<keyword evidence="2 13" id="KW-0547">Nucleotide-binding</keyword>
<dbReference type="Gene3D" id="1.10.486.10">
    <property type="entry name" value="PCRA, domain 4"/>
    <property type="match status" value="1"/>
</dbReference>
<dbReference type="Gene3D" id="3.40.50.300">
    <property type="entry name" value="P-loop containing nucleotide triphosphate hydrolases"/>
    <property type="match status" value="2"/>
</dbReference>
<evidence type="ECO:0000256" key="4">
    <source>
        <dbReference type="ARBA" id="ARBA00022806"/>
    </source>
</evidence>
<evidence type="ECO:0000259" key="15">
    <source>
        <dbReference type="PROSITE" id="PS51217"/>
    </source>
</evidence>
<dbReference type="GO" id="GO:0005829">
    <property type="term" value="C:cytosol"/>
    <property type="evidence" value="ECO:0007669"/>
    <property type="project" value="TreeGrafter"/>
</dbReference>
<dbReference type="RefSeq" id="WP_074735472.1">
    <property type="nucleotide sequence ID" value="NZ_FNNP01000001.1"/>
</dbReference>
<dbReference type="PROSITE" id="PS51217">
    <property type="entry name" value="UVRD_HELICASE_CTER"/>
    <property type="match status" value="1"/>
</dbReference>
<dbReference type="Pfam" id="PF13361">
    <property type="entry name" value="UvrD_C"/>
    <property type="match status" value="2"/>
</dbReference>
<evidence type="ECO:0000256" key="9">
    <source>
        <dbReference type="ARBA" id="ARBA00034617"/>
    </source>
</evidence>
<dbReference type="PANTHER" id="PTHR11070:SF2">
    <property type="entry name" value="ATP-DEPENDENT DNA HELICASE SRS2"/>
    <property type="match status" value="1"/>
</dbReference>
<dbReference type="PANTHER" id="PTHR11070">
    <property type="entry name" value="UVRD / RECB / PCRA DNA HELICASE FAMILY MEMBER"/>
    <property type="match status" value="1"/>
</dbReference>
<evidence type="ECO:0000256" key="11">
    <source>
        <dbReference type="ARBA" id="ARBA00034923"/>
    </source>
</evidence>
<dbReference type="EMBL" id="FNNP01000001">
    <property type="protein sequence ID" value="SDW63459.1"/>
    <property type="molecule type" value="Genomic_DNA"/>
</dbReference>
<keyword evidence="3 13" id="KW-0378">Hydrolase</keyword>
<dbReference type="EC" id="5.6.2.4" evidence="10"/>
<feature type="domain" description="UvrD-like helicase ATP-binding" evidence="14">
    <location>
        <begin position="29"/>
        <end position="328"/>
    </location>
</feature>
<evidence type="ECO:0000313" key="16">
    <source>
        <dbReference type="EMBL" id="SDW63459.1"/>
    </source>
</evidence>
<evidence type="ECO:0000313" key="17">
    <source>
        <dbReference type="Proteomes" id="UP000183400"/>
    </source>
</evidence>
<proteinExistence type="inferred from homology"/>
<protein>
    <recommendedName>
        <fullName evidence="10">DNA 3'-5' helicase</fullName>
        <ecNumber evidence="10">5.6.2.4</ecNumber>
    </recommendedName>
    <alternativeName>
        <fullName evidence="11">DNA 3'-5' helicase II</fullName>
    </alternativeName>
</protein>
<keyword evidence="17" id="KW-1185">Reference proteome</keyword>
<dbReference type="CDD" id="cd18807">
    <property type="entry name" value="SF1_C_UvrD"/>
    <property type="match status" value="1"/>
</dbReference>
<dbReference type="InterPro" id="IPR014017">
    <property type="entry name" value="DNA_helicase_UvrD-like_C"/>
</dbReference>
<evidence type="ECO:0000259" key="14">
    <source>
        <dbReference type="PROSITE" id="PS51198"/>
    </source>
</evidence>
<dbReference type="Proteomes" id="UP000183400">
    <property type="component" value="Unassembled WGS sequence"/>
</dbReference>
<keyword evidence="4 13" id="KW-0347">Helicase</keyword>
<comment type="function">
    <text evidence="8">Has both ATPase and helicase activities. Unwinds DNA duplexes with 3' to 5' polarity with respect to the bound strand and initiates unwinding most effectively when a single-stranded region is present. Involved in the post-incision events of nucleotide excision repair and methyl-directed mismatch repair.</text>
</comment>
<comment type="catalytic activity">
    <reaction evidence="12">
        <text>ATP + H2O = ADP + phosphate + H(+)</text>
        <dbReference type="Rhea" id="RHEA:13065"/>
        <dbReference type="ChEBI" id="CHEBI:15377"/>
        <dbReference type="ChEBI" id="CHEBI:15378"/>
        <dbReference type="ChEBI" id="CHEBI:30616"/>
        <dbReference type="ChEBI" id="CHEBI:43474"/>
        <dbReference type="ChEBI" id="CHEBI:456216"/>
        <dbReference type="EC" id="5.6.2.4"/>
    </reaction>
</comment>
<dbReference type="InterPro" id="IPR014016">
    <property type="entry name" value="UvrD-like_ATP-bd"/>
</dbReference>